<evidence type="ECO:0000256" key="5">
    <source>
        <dbReference type="ARBA" id="ARBA00022944"/>
    </source>
</evidence>
<dbReference type="PANTHER" id="PTHR37316:SF2">
    <property type="entry name" value="TEICHOIC ACID RIBITOL-PHOSPHATE POLYMERASE TARK"/>
    <property type="match status" value="1"/>
</dbReference>
<keyword evidence="3" id="KW-1003">Cell membrane</keyword>
<dbReference type="PANTHER" id="PTHR37316">
    <property type="entry name" value="TEICHOIC ACID GLYCEROL-PHOSPHATE PRIMASE"/>
    <property type="match status" value="1"/>
</dbReference>
<comment type="caution">
    <text evidence="7">The sequence shown here is derived from an EMBL/GenBank/DDBJ whole genome shotgun (WGS) entry which is preliminary data.</text>
</comment>
<evidence type="ECO:0000256" key="1">
    <source>
        <dbReference type="ARBA" id="ARBA00004202"/>
    </source>
</evidence>
<dbReference type="EMBL" id="JAARRG010000001">
    <property type="protein sequence ID" value="MBC1485216.1"/>
    <property type="molecule type" value="Genomic_DNA"/>
</dbReference>
<dbReference type="Gene3D" id="3.40.50.11820">
    <property type="match status" value="1"/>
</dbReference>
<keyword evidence="4 7" id="KW-0808">Transferase</keyword>
<dbReference type="Pfam" id="PF04464">
    <property type="entry name" value="Glyphos_transf"/>
    <property type="match status" value="1"/>
</dbReference>
<reference evidence="7 8" key="1">
    <citation type="submission" date="2020-03" db="EMBL/GenBank/DDBJ databases">
        <title>Soil Listeria distribution.</title>
        <authorList>
            <person name="Liao J."/>
            <person name="Wiedmann M."/>
        </authorList>
    </citation>
    <scope>NUCLEOTIDE SEQUENCE [LARGE SCALE GENOMIC DNA]</scope>
    <source>
        <strain evidence="7 8">FSL L7-1560</strain>
    </source>
</reference>
<dbReference type="SUPFAM" id="SSF53756">
    <property type="entry name" value="UDP-Glycosyltransferase/glycogen phosphorylase"/>
    <property type="match status" value="1"/>
</dbReference>
<dbReference type="AlphaFoldDB" id="A0A7X0X130"/>
<dbReference type="Gene3D" id="3.40.50.12580">
    <property type="match status" value="1"/>
</dbReference>
<dbReference type="InterPro" id="IPR043149">
    <property type="entry name" value="TagF_N"/>
</dbReference>
<evidence type="ECO:0000256" key="6">
    <source>
        <dbReference type="ARBA" id="ARBA00023136"/>
    </source>
</evidence>
<keyword evidence="6" id="KW-0472">Membrane</keyword>
<protein>
    <submittedName>
        <fullName evidence="7">Glycosyl transferase family 2</fullName>
    </submittedName>
</protein>
<dbReference type="GO" id="GO:0005886">
    <property type="term" value="C:plasma membrane"/>
    <property type="evidence" value="ECO:0007669"/>
    <property type="project" value="UniProtKB-SubCell"/>
</dbReference>
<dbReference type="RefSeq" id="WP_185383397.1">
    <property type="nucleotide sequence ID" value="NZ_JAARRG010000001.1"/>
</dbReference>
<dbReference type="GO" id="GO:0047355">
    <property type="term" value="F:CDP-glycerol glycerophosphotransferase activity"/>
    <property type="evidence" value="ECO:0007669"/>
    <property type="project" value="InterPro"/>
</dbReference>
<keyword evidence="5" id="KW-0777">Teichoic acid biosynthesis</keyword>
<evidence type="ECO:0000256" key="2">
    <source>
        <dbReference type="ARBA" id="ARBA00010488"/>
    </source>
</evidence>
<evidence type="ECO:0000313" key="8">
    <source>
        <dbReference type="Proteomes" id="UP000523362"/>
    </source>
</evidence>
<organism evidence="7 8">
    <name type="scientific">Listeria seeligeri</name>
    <dbReference type="NCBI Taxonomy" id="1640"/>
    <lineage>
        <taxon>Bacteria</taxon>
        <taxon>Bacillati</taxon>
        <taxon>Bacillota</taxon>
        <taxon>Bacilli</taxon>
        <taxon>Bacillales</taxon>
        <taxon>Listeriaceae</taxon>
        <taxon>Listeria</taxon>
    </lineage>
</organism>
<dbReference type="InterPro" id="IPR043148">
    <property type="entry name" value="TagF_C"/>
</dbReference>
<dbReference type="Proteomes" id="UP000523362">
    <property type="component" value="Unassembled WGS sequence"/>
</dbReference>
<evidence type="ECO:0000256" key="3">
    <source>
        <dbReference type="ARBA" id="ARBA00022475"/>
    </source>
</evidence>
<evidence type="ECO:0000313" key="7">
    <source>
        <dbReference type="EMBL" id="MBC1485216.1"/>
    </source>
</evidence>
<sequence length="702" mass="81828">MSYNCFFISLCGLFVYNKKVINLLYEQKEPDILNDSQSLQSICFVTTEVASGEKKQPDNLTIHYVAETADFLTDCLALLEKENKQYISFISEQMKVEDLLEKIATYSPDIVCLNKLSNGSLYTNPECLNNELSGSTFSKNLLKRVAQEMKQEAFELIRFNYYSYHLAGTIVHLDVPKNHSQTILELINTVSNLLEVKDNHYRKEWTILFYVNKFLMLSLESLPEVFQDADENYQRNYLEQLTTLLKKLPDDVFFEMDALDYLVKNILIDAFEVISYEAYPSCLTLVEVLSNRAAPNKFTSPEWERIQKCASKGSIRPLASQKTPTILTPIKKKFVSYFSRKVVFTIAKWLPVAKNNVMLVSNKISNLDATFMPIYQTIKEQHPEKNVRAYMKMKPEDNHAMYYLTYFWNLGRAKYVFLDDYYYQLYSIRMRKEAEVIQLWHAAGAFKRFGHSSLGFKDSISLDFETRAHQNYTTSIISASDLKPIYAEAFHMDETKIEAFGLPRLWKLFDQDYKEFRKDYFQKMYPLLKGKKVITYAPTFRGNSEERKEFHLELDLRKMKAELGNDYLVVIKLHPLVSIETQIPEDLADFVLDFSGIEMNDVLITTDILITDYSSVIYDFSILNRPILFYAYDLDAYALERNFYQDYLEFVPGPVVATTDEAIQLIKTNRIVTDKLLDFAEKAFEYHDGNAAKRIIKHVMED</sequence>
<comment type="similarity">
    <text evidence="2">Belongs to the CDP-glycerol glycerophosphotransferase family.</text>
</comment>
<comment type="subcellular location">
    <subcellularLocation>
        <location evidence="1">Cell membrane</location>
        <topology evidence="1">Peripheral membrane protein</topology>
    </subcellularLocation>
</comment>
<name>A0A7X0X130_LISSE</name>
<dbReference type="GO" id="GO:0019350">
    <property type="term" value="P:teichoic acid biosynthetic process"/>
    <property type="evidence" value="ECO:0007669"/>
    <property type="project" value="UniProtKB-KW"/>
</dbReference>
<accession>A0A7X0X130</accession>
<dbReference type="InterPro" id="IPR007554">
    <property type="entry name" value="Glycerophosphate_synth"/>
</dbReference>
<evidence type="ECO:0000256" key="4">
    <source>
        <dbReference type="ARBA" id="ARBA00022679"/>
    </source>
</evidence>
<proteinExistence type="inferred from homology"/>
<dbReference type="InterPro" id="IPR051612">
    <property type="entry name" value="Teichoic_Acid_Biosynth"/>
</dbReference>
<gene>
    <name evidence="7" type="ORF">HB897_03090</name>
</gene>